<dbReference type="InterPro" id="IPR009967">
    <property type="entry name" value="Flagellum_FlbT"/>
</dbReference>
<dbReference type="EMBL" id="JAVDPY010000003">
    <property type="protein sequence ID" value="MDR6333836.1"/>
    <property type="molecule type" value="Genomic_DNA"/>
</dbReference>
<dbReference type="NCBIfam" id="NF001995">
    <property type="entry name" value="PRK00794.1-1"/>
    <property type="match status" value="1"/>
</dbReference>
<keyword evidence="2" id="KW-1005">Bacterial flagellum biogenesis</keyword>
<protein>
    <submittedName>
        <fullName evidence="4">Flagellar protein FlbT</fullName>
    </submittedName>
</protein>
<keyword evidence="4" id="KW-0969">Cilium</keyword>
<evidence type="ECO:0000256" key="1">
    <source>
        <dbReference type="ARBA" id="ARBA00022491"/>
    </source>
</evidence>
<organism evidence="4 5">
    <name type="scientific">Xanthobacter flavus</name>
    <dbReference type="NCBI Taxonomy" id="281"/>
    <lineage>
        <taxon>Bacteria</taxon>
        <taxon>Pseudomonadati</taxon>
        <taxon>Pseudomonadota</taxon>
        <taxon>Alphaproteobacteria</taxon>
        <taxon>Hyphomicrobiales</taxon>
        <taxon>Xanthobacteraceae</taxon>
        <taxon>Xanthobacter</taxon>
    </lineage>
</organism>
<keyword evidence="4" id="KW-0282">Flagellum</keyword>
<comment type="caution">
    <text evidence="4">The sequence shown here is derived from an EMBL/GenBank/DDBJ whole genome shotgun (WGS) entry which is preliminary data.</text>
</comment>
<dbReference type="RefSeq" id="WP_281804541.1">
    <property type="nucleotide sequence ID" value="NZ_BSDO01000001.1"/>
</dbReference>
<evidence type="ECO:0000256" key="3">
    <source>
        <dbReference type="ARBA" id="ARBA00022884"/>
    </source>
</evidence>
<keyword evidence="3" id="KW-0694">RNA-binding</keyword>
<name>A0ABU1KG79_XANFL</name>
<dbReference type="Pfam" id="PF07378">
    <property type="entry name" value="FlbT"/>
    <property type="match status" value="1"/>
</dbReference>
<keyword evidence="1" id="KW-0678">Repressor</keyword>
<sequence length="137" mass="15227">MTKSMHISLKAGEKLFLNGAVFQVDRKVTLELLNDATFLLESHVMQPEDTTTPLRQLYFVAQSLLVDPANAEAARRLFFRQLASLMTTFTKATILMNLDEAGRLVGEGRTFEALKALRGMFPQEDAILNCAVPPKVA</sequence>
<proteinExistence type="predicted"/>
<dbReference type="GeneID" id="95760876"/>
<dbReference type="PIRSF" id="PIRSF009533">
    <property type="entry name" value="FlbT"/>
    <property type="match status" value="1"/>
</dbReference>
<reference evidence="4 5" key="1">
    <citation type="submission" date="2023-07" db="EMBL/GenBank/DDBJ databases">
        <title>Genomic Encyclopedia of Type Strains, Phase IV (KMG-IV): sequencing the most valuable type-strain genomes for metagenomic binning, comparative biology and taxonomic classification.</title>
        <authorList>
            <person name="Goeker M."/>
        </authorList>
    </citation>
    <scope>NUCLEOTIDE SEQUENCE [LARGE SCALE GENOMIC DNA]</scope>
    <source>
        <strain evidence="4 5">DSM 338</strain>
    </source>
</reference>
<evidence type="ECO:0000313" key="5">
    <source>
        <dbReference type="Proteomes" id="UP001245370"/>
    </source>
</evidence>
<gene>
    <name evidence="4" type="ORF">GGQ86_002306</name>
</gene>
<keyword evidence="4" id="KW-0966">Cell projection</keyword>
<evidence type="ECO:0000313" key="4">
    <source>
        <dbReference type="EMBL" id="MDR6333836.1"/>
    </source>
</evidence>
<accession>A0ABU1KG79</accession>
<keyword evidence="5" id="KW-1185">Reference proteome</keyword>
<evidence type="ECO:0000256" key="2">
    <source>
        <dbReference type="ARBA" id="ARBA00022795"/>
    </source>
</evidence>
<dbReference type="Proteomes" id="UP001245370">
    <property type="component" value="Unassembled WGS sequence"/>
</dbReference>